<comment type="subcellular location">
    <subcellularLocation>
        <location evidence="1">Nucleus</location>
    </subcellularLocation>
</comment>
<comment type="cofactor">
    <cofactor evidence="11">
        <name>Zn(2+)</name>
        <dbReference type="ChEBI" id="CHEBI:29105"/>
    </cofactor>
    <text evidence="11">Binds 1 zinc ion per subunit.</text>
</comment>
<gene>
    <name evidence="15" type="ORF">ABEB36_015588</name>
</gene>
<evidence type="ECO:0000256" key="6">
    <source>
        <dbReference type="ARBA" id="ARBA00023015"/>
    </source>
</evidence>
<keyword evidence="9" id="KW-0804">Transcription</keyword>
<protein>
    <recommendedName>
        <fullName evidence="14">p53 DNA-binding domain-containing protein</fullName>
    </recommendedName>
</protein>
<dbReference type="Gene3D" id="2.60.40.720">
    <property type="match status" value="1"/>
</dbReference>
<dbReference type="EMBL" id="JBDJPC010000019">
    <property type="protein sequence ID" value="KAL1487753.1"/>
    <property type="molecule type" value="Genomic_DNA"/>
</dbReference>
<organism evidence="15 16">
    <name type="scientific">Hypothenemus hampei</name>
    <name type="common">Coffee berry borer</name>
    <dbReference type="NCBI Taxonomy" id="57062"/>
    <lineage>
        <taxon>Eukaryota</taxon>
        <taxon>Metazoa</taxon>
        <taxon>Ecdysozoa</taxon>
        <taxon>Arthropoda</taxon>
        <taxon>Hexapoda</taxon>
        <taxon>Insecta</taxon>
        <taxon>Pterygota</taxon>
        <taxon>Neoptera</taxon>
        <taxon>Endopterygota</taxon>
        <taxon>Coleoptera</taxon>
        <taxon>Polyphaga</taxon>
        <taxon>Cucujiformia</taxon>
        <taxon>Curculionidae</taxon>
        <taxon>Scolytinae</taxon>
        <taxon>Hypothenemus</taxon>
    </lineage>
</organism>
<keyword evidence="7" id="KW-0238">DNA-binding</keyword>
<feature type="region of interest" description="Disordered" evidence="13">
    <location>
        <begin position="262"/>
        <end position="294"/>
    </location>
</feature>
<evidence type="ECO:0000259" key="14">
    <source>
        <dbReference type="Pfam" id="PF00870"/>
    </source>
</evidence>
<dbReference type="InterPro" id="IPR012346">
    <property type="entry name" value="p53/RUNT-type_TF_DNA-bd_sf"/>
</dbReference>
<dbReference type="Proteomes" id="UP001566132">
    <property type="component" value="Unassembled WGS sequence"/>
</dbReference>
<feature type="binding site" evidence="11">
    <location>
        <position position="215"/>
    </location>
    <ligand>
        <name>Zn(2+)</name>
        <dbReference type="ChEBI" id="CHEBI:29105"/>
    </ligand>
</feature>
<evidence type="ECO:0000313" key="16">
    <source>
        <dbReference type="Proteomes" id="UP001566132"/>
    </source>
</evidence>
<evidence type="ECO:0000256" key="2">
    <source>
        <dbReference type="ARBA" id="ARBA00006167"/>
    </source>
</evidence>
<accession>A0ABD1DZN7</accession>
<comment type="similarity">
    <text evidence="2">Belongs to the p53 family.</text>
</comment>
<dbReference type="InterPro" id="IPR011615">
    <property type="entry name" value="p53_DNA-bd"/>
</dbReference>
<evidence type="ECO:0000256" key="3">
    <source>
        <dbReference type="ARBA" id="ARBA00022703"/>
    </source>
</evidence>
<dbReference type="PRINTS" id="PR00386">
    <property type="entry name" value="P53SUPPRESSR"/>
</dbReference>
<keyword evidence="3" id="KW-0053">Apoptosis</keyword>
<dbReference type="SUPFAM" id="SSF49417">
    <property type="entry name" value="p53-like transcription factors"/>
    <property type="match status" value="1"/>
</dbReference>
<evidence type="ECO:0000256" key="7">
    <source>
        <dbReference type="ARBA" id="ARBA00023125"/>
    </source>
</evidence>
<feature type="compositionally biased region" description="Polar residues" evidence="13">
    <location>
        <begin position="283"/>
        <end position="294"/>
    </location>
</feature>
<feature type="binding site" evidence="11">
    <location>
        <position position="149"/>
    </location>
    <ligand>
        <name>Zn(2+)</name>
        <dbReference type="ChEBI" id="CHEBI:29105"/>
    </ligand>
</feature>
<dbReference type="GO" id="GO:0003677">
    <property type="term" value="F:DNA binding"/>
    <property type="evidence" value="ECO:0007669"/>
    <property type="project" value="UniProtKB-KW"/>
</dbReference>
<evidence type="ECO:0000256" key="12">
    <source>
        <dbReference type="PIRSR" id="PIRSR602117-3"/>
    </source>
</evidence>
<dbReference type="GO" id="GO:0046872">
    <property type="term" value="F:metal ion binding"/>
    <property type="evidence" value="ECO:0007669"/>
    <property type="project" value="UniProtKB-KW"/>
</dbReference>
<keyword evidence="10" id="KW-0539">Nucleus</keyword>
<reference evidence="15 16" key="1">
    <citation type="submission" date="2024-05" db="EMBL/GenBank/DDBJ databases">
        <title>Genetic variation in Jamaican populations of the coffee berry borer (Hypothenemus hampei).</title>
        <authorList>
            <person name="Errbii M."/>
            <person name="Myrie A."/>
        </authorList>
    </citation>
    <scope>NUCLEOTIDE SEQUENCE [LARGE SCALE GENOMIC DNA]</scope>
    <source>
        <strain evidence="15">JA-Hopewell-2020-01-JO</strain>
        <tissue evidence="15">Whole body</tissue>
    </source>
</reference>
<feature type="binding site" evidence="11">
    <location>
        <position position="219"/>
    </location>
    <ligand>
        <name>Zn(2+)</name>
        <dbReference type="ChEBI" id="CHEBI:29105"/>
    </ligand>
</feature>
<dbReference type="GO" id="GO:0005634">
    <property type="term" value="C:nucleus"/>
    <property type="evidence" value="ECO:0007669"/>
    <property type="project" value="UniProtKB-SubCell"/>
</dbReference>
<evidence type="ECO:0000256" key="1">
    <source>
        <dbReference type="ARBA" id="ARBA00004123"/>
    </source>
</evidence>
<evidence type="ECO:0000256" key="13">
    <source>
        <dbReference type="SAM" id="MobiDB-lite"/>
    </source>
</evidence>
<dbReference type="GO" id="GO:0006915">
    <property type="term" value="P:apoptotic process"/>
    <property type="evidence" value="ECO:0007669"/>
    <property type="project" value="UniProtKB-KW"/>
</dbReference>
<dbReference type="AlphaFoldDB" id="A0ABD1DZN7"/>
<keyword evidence="6" id="KW-0805">Transcription regulation</keyword>
<dbReference type="PANTHER" id="PTHR11447">
    <property type="entry name" value="CELLULAR TUMOR ANTIGEN P53"/>
    <property type="match status" value="1"/>
</dbReference>
<dbReference type="GO" id="GO:0006357">
    <property type="term" value="P:regulation of transcription by RNA polymerase II"/>
    <property type="evidence" value="ECO:0007669"/>
    <property type="project" value="UniProtKB-ARBA"/>
</dbReference>
<dbReference type="Pfam" id="PF00870">
    <property type="entry name" value="P53"/>
    <property type="match status" value="1"/>
</dbReference>
<keyword evidence="4 11" id="KW-0479">Metal-binding</keyword>
<dbReference type="InterPro" id="IPR002117">
    <property type="entry name" value="p53_tumour_suppressor"/>
</dbReference>
<name>A0ABD1DZN7_HYPHA</name>
<evidence type="ECO:0000256" key="10">
    <source>
        <dbReference type="ARBA" id="ARBA00023242"/>
    </source>
</evidence>
<feature type="domain" description="p53 DNA-binding" evidence="14">
    <location>
        <begin position="76"/>
        <end position="264"/>
    </location>
</feature>
<keyword evidence="8" id="KW-0010">Activator</keyword>
<sequence length="343" mass="39324">MTGSQDVFFPNIIADNEALIAELGSEINFLDNEFRNIHHDILVHDQVEDIETKDIKLLYQAPNLLPILAANYLSIEEYLGPYNFEVCIHPTPSSSSWYFSSSLNKIFLDVKQNIPIDFKIDNRPDKALYIRSTLQYSSQNYLKEPICRCIQHNFRGEPTNKDLPEHVWNHVVRCGNELSQYVGDTTINQKLSVIFPLGMPQAGSESVRELFQFVCLSTCVGIKRRELDLIFTLEDEEAAIFGRKSMKVKVCACPKRDMEKEETKMMKGSASATIPKTKKRKIGQSSSAGKPSTQTANEDFTLYNLSEVIFLRELYSFRDGIFNFNMQIAVANHDLFKKRKTFY</sequence>
<evidence type="ECO:0000256" key="5">
    <source>
        <dbReference type="ARBA" id="ARBA00022833"/>
    </source>
</evidence>
<dbReference type="PANTHER" id="PTHR11447:SF16">
    <property type="entry name" value="P53 PROTEIN LONG FORM VARIANT 1"/>
    <property type="match status" value="1"/>
</dbReference>
<feature type="binding site" evidence="11">
    <location>
        <position position="152"/>
    </location>
    <ligand>
        <name>Zn(2+)</name>
        <dbReference type="ChEBI" id="CHEBI:29105"/>
    </ligand>
</feature>
<feature type="cross-link" description="Glycyl lysine isopeptide (Lys-Gly) (interchain with G-Cter in ubiquitin)" evidence="12">
    <location>
        <position position="267"/>
    </location>
</feature>
<evidence type="ECO:0000313" key="15">
    <source>
        <dbReference type="EMBL" id="KAL1487753.1"/>
    </source>
</evidence>
<evidence type="ECO:0000256" key="9">
    <source>
        <dbReference type="ARBA" id="ARBA00023163"/>
    </source>
</evidence>
<keyword evidence="16" id="KW-1185">Reference proteome</keyword>
<dbReference type="InterPro" id="IPR008967">
    <property type="entry name" value="p53-like_TF_DNA-bd_sf"/>
</dbReference>
<evidence type="ECO:0000256" key="11">
    <source>
        <dbReference type="PIRSR" id="PIRSR602117-1"/>
    </source>
</evidence>
<evidence type="ECO:0000256" key="4">
    <source>
        <dbReference type="ARBA" id="ARBA00022723"/>
    </source>
</evidence>
<comment type="caution">
    <text evidence="15">The sequence shown here is derived from an EMBL/GenBank/DDBJ whole genome shotgun (WGS) entry which is preliminary data.</text>
</comment>
<keyword evidence="5 11" id="KW-0862">Zinc</keyword>
<proteinExistence type="inferred from homology"/>
<evidence type="ECO:0000256" key="8">
    <source>
        <dbReference type="ARBA" id="ARBA00023159"/>
    </source>
</evidence>
<dbReference type="CDD" id="cd08367">
    <property type="entry name" value="P53"/>
    <property type="match status" value="1"/>
</dbReference>